<evidence type="ECO:0000313" key="12">
    <source>
        <dbReference type="EMBL" id="UYM05000.1"/>
    </source>
</evidence>
<dbReference type="Gene3D" id="3.40.50.150">
    <property type="entry name" value="Vaccinia Virus protein VP39"/>
    <property type="match status" value="1"/>
</dbReference>
<dbReference type="Proteomes" id="UP001164390">
    <property type="component" value="Chromosome"/>
</dbReference>
<dbReference type="GO" id="GO:0032259">
    <property type="term" value="P:methylation"/>
    <property type="evidence" value="ECO:0007669"/>
    <property type="project" value="UniProtKB-KW"/>
</dbReference>
<evidence type="ECO:0000256" key="5">
    <source>
        <dbReference type="ARBA" id="ARBA00022490"/>
    </source>
</evidence>
<dbReference type="InterPro" id="IPR029063">
    <property type="entry name" value="SAM-dependent_MTases_sf"/>
</dbReference>
<evidence type="ECO:0000256" key="4">
    <source>
        <dbReference type="ARBA" id="ARBA00013346"/>
    </source>
</evidence>
<protein>
    <recommendedName>
        <fullName evidence="4">Protein-L-isoaspartate O-methyltransferase</fullName>
        <ecNumber evidence="3">2.1.1.77</ecNumber>
    </recommendedName>
    <alternativeName>
        <fullName evidence="11">L-isoaspartyl protein carboxyl methyltransferase</fullName>
    </alternativeName>
    <alternativeName>
        <fullName evidence="9">Protein L-isoaspartyl methyltransferase</fullName>
    </alternativeName>
    <alternativeName>
        <fullName evidence="10">Protein-beta-aspartate methyltransferase</fullName>
    </alternativeName>
</protein>
<evidence type="ECO:0000256" key="3">
    <source>
        <dbReference type="ARBA" id="ARBA00011890"/>
    </source>
</evidence>
<dbReference type="AlphaFoldDB" id="A0AA46TH22"/>
<dbReference type="PANTHER" id="PTHR11579">
    <property type="entry name" value="PROTEIN-L-ISOASPARTATE O-METHYLTRANSFERASE"/>
    <property type="match status" value="1"/>
</dbReference>
<gene>
    <name evidence="12" type="ORF">L0C25_21150</name>
</gene>
<evidence type="ECO:0000256" key="9">
    <source>
        <dbReference type="ARBA" id="ARBA00030757"/>
    </source>
</evidence>
<dbReference type="CDD" id="cd02440">
    <property type="entry name" value="AdoMet_MTases"/>
    <property type="match status" value="1"/>
</dbReference>
<keyword evidence="8" id="KW-0949">S-adenosyl-L-methionine</keyword>
<comment type="subcellular location">
    <subcellularLocation>
        <location evidence="1">Cytoplasm</location>
    </subcellularLocation>
</comment>
<dbReference type="EMBL" id="CP094970">
    <property type="protein sequence ID" value="UYM05000.1"/>
    <property type="molecule type" value="Genomic_DNA"/>
</dbReference>
<dbReference type="SUPFAM" id="SSF53335">
    <property type="entry name" value="S-adenosyl-L-methionine-dependent methyltransferases"/>
    <property type="match status" value="1"/>
</dbReference>
<accession>A0AA46TH22</accession>
<evidence type="ECO:0000256" key="10">
    <source>
        <dbReference type="ARBA" id="ARBA00031323"/>
    </source>
</evidence>
<dbReference type="Pfam" id="PF01135">
    <property type="entry name" value="PCMT"/>
    <property type="match status" value="1"/>
</dbReference>
<evidence type="ECO:0000256" key="2">
    <source>
        <dbReference type="ARBA" id="ARBA00005369"/>
    </source>
</evidence>
<evidence type="ECO:0000256" key="8">
    <source>
        <dbReference type="ARBA" id="ARBA00022691"/>
    </source>
</evidence>
<evidence type="ECO:0000256" key="7">
    <source>
        <dbReference type="ARBA" id="ARBA00022679"/>
    </source>
</evidence>
<keyword evidence="5" id="KW-0963">Cytoplasm</keyword>
<evidence type="ECO:0000256" key="1">
    <source>
        <dbReference type="ARBA" id="ARBA00004496"/>
    </source>
</evidence>
<dbReference type="RefSeq" id="WP_271633764.1">
    <property type="nucleotide sequence ID" value="NZ_CP094970.1"/>
</dbReference>
<dbReference type="GO" id="GO:0005737">
    <property type="term" value="C:cytoplasm"/>
    <property type="evidence" value="ECO:0007669"/>
    <property type="project" value="UniProtKB-SubCell"/>
</dbReference>
<sequence length="188" mass="20414">MDVRAVADAMRAMDRREFLPKAQRPWAGEDRPLAIGGGQTNSQPTTVLNQIVLLDVREGARVLDVGAGSGWTTAIVAYLVGATGQVIGVEIDEAIAAWGGGNVARRGMPWAEYHRTQEGVLGWPDEAPYDRILVSAEARTIPPPLVDQLGDDGTMVVVVNGVMLRVRREHGSEPTVTEHGHYRFVPLR</sequence>
<dbReference type="KEGG" id="sgrg:L0C25_21150"/>
<evidence type="ECO:0000256" key="6">
    <source>
        <dbReference type="ARBA" id="ARBA00022603"/>
    </source>
</evidence>
<keyword evidence="13" id="KW-1185">Reference proteome</keyword>
<dbReference type="PANTHER" id="PTHR11579:SF0">
    <property type="entry name" value="PROTEIN-L-ISOASPARTATE(D-ASPARTATE) O-METHYLTRANSFERASE"/>
    <property type="match status" value="1"/>
</dbReference>
<dbReference type="GO" id="GO:0004719">
    <property type="term" value="F:protein-L-isoaspartate (D-aspartate) O-methyltransferase activity"/>
    <property type="evidence" value="ECO:0007669"/>
    <property type="project" value="UniProtKB-EC"/>
</dbReference>
<proteinExistence type="inferred from homology"/>
<keyword evidence="6" id="KW-0489">Methyltransferase</keyword>
<comment type="similarity">
    <text evidence="2">Belongs to the methyltransferase superfamily. L-isoaspartyl/D-aspartyl protein methyltransferase family.</text>
</comment>
<name>A0AA46TH22_9ACTN</name>
<organism evidence="12 13">
    <name type="scientific">Solicola gregarius</name>
    <dbReference type="NCBI Taxonomy" id="2908642"/>
    <lineage>
        <taxon>Bacteria</taxon>
        <taxon>Bacillati</taxon>
        <taxon>Actinomycetota</taxon>
        <taxon>Actinomycetes</taxon>
        <taxon>Propionibacteriales</taxon>
        <taxon>Nocardioidaceae</taxon>
        <taxon>Solicola</taxon>
    </lineage>
</organism>
<keyword evidence="7" id="KW-0808">Transferase</keyword>
<reference evidence="12" key="1">
    <citation type="submission" date="2022-01" db="EMBL/GenBank/DDBJ databases">
        <title>Nocardioidaceae gen. sp. A5X3R13.</title>
        <authorList>
            <person name="Lopez Marin M.A."/>
            <person name="Uhlik O."/>
        </authorList>
    </citation>
    <scope>NUCLEOTIDE SEQUENCE</scope>
    <source>
        <strain evidence="12">A5X3R13</strain>
    </source>
</reference>
<dbReference type="EC" id="2.1.1.77" evidence="3"/>
<evidence type="ECO:0000313" key="13">
    <source>
        <dbReference type="Proteomes" id="UP001164390"/>
    </source>
</evidence>
<evidence type="ECO:0000256" key="11">
    <source>
        <dbReference type="ARBA" id="ARBA00031350"/>
    </source>
</evidence>
<dbReference type="InterPro" id="IPR000682">
    <property type="entry name" value="PCMT"/>
</dbReference>